<evidence type="ECO:0000313" key="1">
    <source>
        <dbReference type="EMBL" id="GAI40388.1"/>
    </source>
</evidence>
<gene>
    <name evidence="1" type="ORF">S06H3_42646</name>
</gene>
<proteinExistence type="predicted"/>
<name>X1N9T2_9ZZZZ</name>
<comment type="caution">
    <text evidence="1">The sequence shown here is derived from an EMBL/GenBank/DDBJ whole genome shotgun (WGS) entry which is preliminary data.</text>
</comment>
<accession>X1N9T2</accession>
<dbReference type="AlphaFoldDB" id="X1N9T2"/>
<dbReference type="Gene3D" id="1.25.40.10">
    <property type="entry name" value="Tetratricopeptide repeat domain"/>
    <property type="match status" value="1"/>
</dbReference>
<feature type="non-terminal residue" evidence="1">
    <location>
        <position position="263"/>
    </location>
</feature>
<evidence type="ECO:0008006" key="2">
    <source>
        <dbReference type="Google" id="ProtNLM"/>
    </source>
</evidence>
<protein>
    <recommendedName>
        <fullName evidence="2">MalT-like TPR region domain-containing protein</fullName>
    </recommendedName>
</protein>
<reference evidence="1" key="1">
    <citation type="journal article" date="2014" name="Front. Microbiol.">
        <title>High frequency of phylogenetically diverse reductive dehalogenase-homologous genes in deep subseafloor sedimentary metagenomes.</title>
        <authorList>
            <person name="Kawai M."/>
            <person name="Futagami T."/>
            <person name="Toyoda A."/>
            <person name="Takaki Y."/>
            <person name="Nishi S."/>
            <person name="Hori S."/>
            <person name="Arai W."/>
            <person name="Tsubouchi T."/>
            <person name="Morono Y."/>
            <person name="Uchiyama I."/>
            <person name="Ito T."/>
            <person name="Fujiyama A."/>
            <person name="Inagaki F."/>
            <person name="Takami H."/>
        </authorList>
    </citation>
    <scope>NUCLEOTIDE SEQUENCE</scope>
    <source>
        <strain evidence="1">Expedition CK06-06</strain>
    </source>
</reference>
<organism evidence="1">
    <name type="scientific">marine sediment metagenome</name>
    <dbReference type="NCBI Taxonomy" id="412755"/>
    <lineage>
        <taxon>unclassified sequences</taxon>
        <taxon>metagenomes</taxon>
        <taxon>ecological metagenomes</taxon>
    </lineage>
</organism>
<dbReference type="EMBL" id="BARV01026391">
    <property type="protein sequence ID" value="GAI40388.1"/>
    <property type="molecule type" value="Genomic_DNA"/>
</dbReference>
<feature type="non-terminal residue" evidence="1">
    <location>
        <position position="1"/>
    </location>
</feature>
<dbReference type="SUPFAM" id="SSF48452">
    <property type="entry name" value="TPR-like"/>
    <property type="match status" value="1"/>
</dbReference>
<sequence length="263" mass="29267">WLMASEIALADAAKSSSSQLSKARRLLVESKRFPSAHLTELAGTIAMEEMKAGSLKRAREAQRTALLAPNDNVVAQAVELEQLFGVSLDTPSIRDALLSSSEALTLRAANSTDPAGLITHALAWHQEEPFSSRPIRLLTTQYAYQGDFDIAERWIRAGLLTDPNDSGLLINLAFIQAQLGFEEASRQSIRKLRNFRSIDIEPFLKATEGLIHYRNLLFKEGDVLYREAAALFRSSEKPEMAAFCQLNQALFAEDYSHKGEFRP</sequence>
<dbReference type="InterPro" id="IPR011990">
    <property type="entry name" value="TPR-like_helical_dom_sf"/>
</dbReference>